<evidence type="ECO:0000313" key="2">
    <source>
        <dbReference type="EMBL" id="KAF6240897.1"/>
    </source>
</evidence>
<dbReference type="RefSeq" id="XP_037170145.1">
    <property type="nucleotide sequence ID" value="XM_037302638.1"/>
</dbReference>
<dbReference type="InterPro" id="IPR036188">
    <property type="entry name" value="FAD/NAD-bd_sf"/>
</dbReference>
<dbReference type="OrthoDB" id="4772305at2759"/>
<name>A0A8H6G5H3_9LECA</name>
<comment type="similarity">
    <text evidence="1">Belongs to the GMC oxidoreductase family.</text>
</comment>
<dbReference type="Gene3D" id="3.50.50.60">
    <property type="entry name" value="FAD/NAD(P)-binding domain"/>
    <property type="match status" value="1"/>
</dbReference>
<dbReference type="Proteomes" id="UP000578531">
    <property type="component" value="Unassembled WGS sequence"/>
</dbReference>
<dbReference type="GO" id="GO:0050660">
    <property type="term" value="F:flavin adenine dinucleotide binding"/>
    <property type="evidence" value="ECO:0007669"/>
    <property type="project" value="InterPro"/>
</dbReference>
<dbReference type="SUPFAM" id="SSF51905">
    <property type="entry name" value="FAD/NAD(P)-binding domain"/>
    <property type="match status" value="1"/>
</dbReference>
<dbReference type="AlphaFoldDB" id="A0A8H6G5H3"/>
<reference evidence="2 3" key="1">
    <citation type="journal article" date="2020" name="Genomics">
        <title>Complete, high-quality genomes from long-read metagenomic sequencing of two wolf lichen thalli reveals enigmatic genome architecture.</title>
        <authorList>
            <person name="McKenzie S.K."/>
            <person name="Walston R.F."/>
            <person name="Allen J.L."/>
        </authorList>
    </citation>
    <scope>NUCLEOTIDE SEQUENCE [LARGE SCALE GENOMIC DNA]</scope>
    <source>
        <strain evidence="2">WasteWater2</strain>
    </source>
</reference>
<dbReference type="GO" id="GO:0016491">
    <property type="term" value="F:oxidoreductase activity"/>
    <property type="evidence" value="ECO:0007669"/>
    <property type="project" value="TreeGrafter"/>
</dbReference>
<dbReference type="PANTHER" id="PTHR11552:SF210">
    <property type="entry name" value="GLUCOSE-METHANOL-CHOLINE OXIDOREDUCTASE N-TERMINAL DOMAIN-CONTAINING PROTEIN-RELATED"/>
    <property type="match status" value="1"/>
</dbReference>
<protein>
    <recommendedName>
        <fullName evidence="4">Glucose-methanol-choline oxidoreductase N-terminal domain-containing protein</fullName>
    </recommendedName>
</protein>
<accession>A0A8H6G5H3</accession>
<dbReference type="Gene3D" id="3.30.560.10">
    <property type="entry name" value="Glucose Oxidase, domain 3"/>
    <property type="match status" value="1"/>
</dbReference>
<organism evidence="2 3">
    <name type="scientific">Letharia columbiana</name>
    <dbReference type="NCBI Taxonomy" id="112416"/>
    <lineage>
        <taxon>Eukaryota</taxon>
        <taxon>Fungi</taxon>
        <taxon>Dikarya</taxon>
        <taxon>Ascomycota</taxon>
        <taxon>Pezizomycotina</taxon>
        <taxon>Lecanoromycetes</taxon>
        <taxon>OSLEUM clade</taxon>
        <taxon>Lecanoromycetidae</taxon>
        <taxon>Lecanorales</taxon>
        <taxon>Lecanorineae</taxon>
        <taxon>Parmeliaceae</taxon>
        <taxon>Letharia</taxon>
    </lineage>
</organism>
<dbReference type="GeneID" id="59282368"/>
<dbReference type="PANTHER" id="PTHR11552">
    <property type="entry name" value="GLUCOSE-METHANOL-CHOLINE GMC OXIDOREDUCTASE"/>
    <property type="match status" value="1"/>
</dbReference>
<dbReference type="InterPro" id="IPR012132">
    <property type="entry name" value="GMC_OxRdtase"/>
</dbReference>
<proteinExistence type="inferred from homology"/>
<dbReference type="EMBL" id="JACCJC010000002">
    <property type="protein sequence ID" value="KAF6240897.1"/>
    <property type="molecule type" value="Genomic_DNA"/>
</dbReference>
<evidence type="ECO:0000313" key="3">
    <source>
        <dbReference type="Proteomes" id="UP000578531"/>
    </source>
</evidence>
<evidence type="ECO:0008006" key="4">
    <source>
        <dbReference type="Google" id="ProtNLM"/>
    </source>
</evidence>
<evidence type="ECO:0000256" key="1">
    <source>
        <dbReference type="ARBA" id="ARBA00010790"/>
    </source>
</evidence>
<comment type="caution">
    <text evidence="2">The sequence shown here is derived from an EMBL/GenBank/DDBJ whole genome shotgun (WGS) entry which is preliminary data.</text>
</comment>
<sequence length="99" mass="11142">MATHIDPFSSPATHFDYLIARGGTAGLMRAARLTEDPDITVGVFEVGLDRTDDPNILTPGFTPTMWDNPEYNWIFDTVPQTNGNNRVINHPRQESAWRI</sequence>
<gene>
    <name evidence="2" type="ORF">HO173_000689</name>
</gene>
<keyword evidence="3" id="KW-1185">Reference proteome</keyword>